<dbReference type="SUPFAM" id="SSF48371">
    <property type="entry name" value="ARM repeat"/>
    <property type="match status" value="1"/>
</dbReference>
<dbReference type="InterPro" id="IPR011989">
    <property type="entry name" value="ARM-like"/>
</dbReference>
<keyword evidence="2" id="KW-0813">Transport</keyword>
<name>A0A6J1W0J4_9SAUR</name>
<evidence type="ECO:0000256" key="2">
    <source>
        <dbReference type="ARBA" id="ARBA00022448"/>
    </source>
</evidence>
<keyword evidence="6" id="KW-1185">Reference proteome</keyword>
<organism evidence="6 7">
    <name type="scientific">Notechis scutatus</name>
    <name type="common">mainland tiger snake</name>
    <dbReference type="NCBI Taxonomy" id="8663"/>
    <lineage>
        <taxon>Eukaryota</taxon>
        <taxon>Metazoa</taxon>
        <taxon>Chordata</taxon>
        <taxon>Craniata</taxon>
        <taxon>Vertebrata</taxon>
        <taxon>Euteleostomi</taxon>
        <taxon>Lepidosauria</taxon>
        <taxon>Squamata</taxon>
        <taxon>Bifurcata</taxon>
        <taxon>Unidentata</taxon>
        <taxon>Episquamata</taxon>
        <taxon>Toxicofera</taxon>
        <taxon>Serpentes</taxon>
        <taxon>Colubroidea</taxon>
        <taxon>Elapidae</taxon>
        <taxon>Hydrophiinae</taxon>
        <taxon>Notechis</taxon>
    </lineage>
</organism>
<proteinExistence type="predicted"/>
<dbReference type="InterPro" id="IPR040122">
    <property type="entry name" value="Importin_beta"/>
</dbReference>
<accession>A0A6J1W0J4</accession>
<keyword evidence="5" id="KW-0653">Protein transport</keyword>
<dbReference type="RefSeq" id="XP_026548730.1">
    <property type="nucleotide sequence ID" value="XM_026692945.1"/>
</dbReference>
<dbReference type="GeneID" id="113430502"/>
<dbReference type="KEGG" id="nss:113430502"/>
<dbReference type="Proteomes" id="UP000504612">
    <property type="component" value="Unplaced"/>
</dbReference>
<sequence>LQRPSCSTADKSFAVGIIAETVQGLERASSSFVLYLLPMLLGASHDEDQEVCSNAVFGLGVLVEHGREATFEHYPKILALLSNLISQKKDNRVIDNVCGAIARMIMTNPGGMPVEQVFPVLLRALPLREDFEEYKTVYRCITFIYENDPSQVGLCPTRKGQVLGAATVNFWGTRNRFHGGRFFHGAEEGTWFHADGDSLVYTGQVFCMPRRLPVHRPSGWIQPAGCLSLACVNGNIKGLACNTCASQNRPRRGPRRSPHGLFSASSVLQESWIGLDYNYVASSKYLI</sequence>
<dbReference type="Gene3D" id="1.25.10.10">
    <property type="entry name" value="Leucine-rich Repeat Variant"/>
    <property type="match status" value="1"/>
</dbReference>
<dbReference type="GO" id="GO:0005737">
    <property type="term" value="C:cytoplasm"/>
    <property type="evidence" value="ECO:0007669"/>
    <property type="project" value="UniProtKB-SubCell"/>
</dbReference>
<evidence type="ECO:0000313" key="6">
    <source>
        <dbReference type="Proteomes" id="UP000504612"/>
    </source>
</evidence>
<keyword evidence="4" id="KW-0677">Repeat</keyword>
<evidence type="ECO:0000256" key="5">
    <source>
        <dbReference type="ARBA" id="ARBA00022927"/>
    </source>
</evidence>
<keyword evidence="3" id="KW-0963">Cytoplasm</keyword>
<protein>
    <submittedName>
        <fullName evidence="7">Importin-4-like</fullName>
    </submittedName>
</protein>
<dbReference type="AlphaFoldDB" id="A0A6J1W0J4"/>
<comment type="subcellular location">
    <subcellularLocation>
        <location evidence="1">Cytoplasm</location>
    </subcellularLocation>
</comment>
<evidence type="ECO:0000256" key="4">
    <source>
        <dbReference type="ARBA" id="ARBA00022737"/>
    </source>
</evidence>
<reference evidence="7" key="1">
    <citation type="submission" date="2025-08" db="UniProtKB">
        <authorList>
            <consortium name="RefSeq"/>
        </authorList>
    </citation>
    <scope>IDENTIFICATION</scope>
</reference>
<dbReference type="GO" id="GO:0006606">
    <property type="term" value="P:protein import into nucleus"/>
    <property type="evidence" value="ECO:0007669"/>
    <property type="project" value="InterPro"/>
</dbReference>
<evidence type="ECO:0000256" key="1">
    <source>
        <dbReference type="ARBA" id="ARBA00004496"/>
    </source>
</evidence>
<evidence type="ECO:0000256" key="3">
    <source>
        <dbReference type="ARBA" id="ARBA00022490"/>
    </source>
</evidence>
<dbReference type="InterPro" id="IPR016024">
    <property type="entry name" value="ARM-type_fold"/>
</dbReference>
<evidence type="ECO:0000313" key="7">
    <source>
        <dbReference type="RefSeq" id="XP_026548730.1"/>
    </source>
</evidence>
<dbReference type="PANTHER" id="PTHR10527">
    <property type="entry name" value="IMPORTIN BETA"/>
    <property type="match status" value="1"/>
</dbReference>
<feature type="non-terminal residue" evidence="7">
    <location>
        <position position="1"/>
    </location>
</feature>
<gene>
    <name evidence="7" type="primary">LOC113430502</name>
</gene>